<feature type="region of interest" description="Disordered" evidence="1">
    <location>
        <begin position="51"/>
        <end position="190"/>
    </location>
</feature>
<dbReference type="Proteomes" id="UP000549009">
    <property type="component" value="Unassembled WGS sequence"/>
</dbReference>
<feature type="compositionally biased region" description="Pro residues" evidence="1">
    <location>
        <begin position="148"/>
        <end position="161"/>
    </location>
</feature>
<sequence length="190" mass="20548">MTWSQQPPTRPPKRAPVFILRLRPGLDRRPGLLVTGTDRFRDLLARSRVRTLKGQSPACEGLAHPGPGEADPLQFEDQLTCLPRPASTSPRPGRHAIEDSLPDRRPAQPPQAPGAPRQAYPTAASPALPDCHPCHPNHQMPTASAAPRIPPPPTQPPPAATAPPALNTTDTTHLRQTTHTPPTIQNPNHQ</sequence>
<proteinExistence type="predicted"/>
<organism evidence="2 3">
    <name type="scientific">Streptomyces spectabilis</name>
    <dbReference type="NCBI Taxonomy" id="68270"/>
    <lineage>
        <taxon>Bacteria</taxon>
        <taxon>Bacillati</taxon>
        <taxon>Actinomycetota</taxon>
        <taxon>Actinomycetes</taxon>
        <taxon>Kitasatosporales</taxon>
        <taxon>Streptomycetaceae</taxon>
        <taxon>Streptomyces</taxon>
    </lineage>
</organism>
<keyword evidence="3" id="KW-1185">Reference proteome</keyword>
<protein>
    <submittedName>
        <fullName evidence="2">Uncharacterized protein</fullName>
    </submittedName>
</protein>
<feature type="compositionally biased region" description="Low complexity" evidence="1">
    <location>
        <begin position="162"/>
        <end position="183"/>
    </location>
</feature>
<gene>
    <name evidence="2" type="ORF">FHS40_008781</name>
</gene>
<comment type="caution">
    <text evidence="2">The sequence shown here is derived from an EMBL/GenBank/DDBJ whole genome shotgun (WGS) entry which is preliminary data.</text>
</comment>
<name>A0A7W8B3H2_STRST</name>
<evidence type="ECO:0000313" key="3">
    <source>
        <dbReference type="Proteomes" id="UP000549009"/>
    </source>
</evidence>
<dbReference type="EMBL" id="JACHJD010000034">
    <property type="protein sequence ID" value="MBB5109651.1"/>
    <property type="molecule type" value="Genomic_DNA"/>
</dbReference>
<dbReference type="AlphaFoldDB" id="A0A7W8B3H2"/>
<reference evidence="2 3" key="1">
    <citation type="submission" date="2020-08" db="EMBL/GenBank/DDBJ databases">
        <title>Genomic Encyclopedia of Type Strains, Phase III (KMG-III): the genomes of soil and plant-associated and newly described type strains.</title>
        <authorList>
            <person name="Whitman W."/>
        </authorList>
    </citation>
    <scope>NUCLEOTIDE SEQUENCE [LARGE SCALE GENOMIC DNA]</scope>
    <source>
        <strain evidence="2 3">CECT 3146</strain>
    </source>
</reference>
<feature type="compositionally biased region" description="Basic and acidic residues" evidence="1">
    <location>
        <begin position="95"/>
        <end position="106"/>
    </location>
</feature>
<evidence type="ECO:0000256" key="1">
    <source>
        <dbReference type="SAM" id="MobiDB-lite"/>
    </source>
</evidence>
<evidence type="ECO:0000313" key="2">
    <source>
        <dbReference type="EMBL" id="MBB5109651.1"/>
    </source>
</evidence>
<accession>A0A7W8B3H2</accession>